<dbReference type="PRINTS" id="PR00111">
    <property type="entry name" value="ABHYDROLASE"/>
</dbReference>
<evidence type="ECO:0000313" key="3">
    <source>
        <dbReference type="Proteomes" id="UP000231501"/>
    </source>
</evidence>
<proteinExistence type="predicted"/>
<dbReference type="InterPro" id="IPR029058">
    <property type="entry name" value="AB_hydrolase_fold"/>
</dbReference>
<feature type="domain" description="AB hydrolase-1" evidence="1">
    <location>
        <begin position="49"/>
        <end position="298"/>
    </location>
</feature>
<accession>A0A2G9CAK0</accession>
<protein>
    <submittedName>
        <fullName evidence="2">Alpha/beta hydrolase</fullName>
    </submittedName>
</protein>
<dbReference type="EMBL" id="PEOG01000021">
    <property type="protein sequence ID" value="PIM53450.1"/>
    <property type="molecule type" value="Genomic_DNA"/>
</dbReference>
<keyword evidence="2" id="KW-0378">Hydrolase</keyword>
<evidence type="ECO:0000259" key="1">
    <source>
        <dbReference type="Pfam" id="PF00561"/>
    </source>
</evidence>
<reference evidence="2 3" key="1">
    <citation type="submission" date="2017-11" db="EMBL/GenBank/DDBJ databases">
        <title>Draft genome sequence of Mitsuaria sp. HWN-4.</title>
        <authorList>
            <person name="Gundlapally S.R."/>
        </authorList>
    </citation>
    <scope>NUCLEOTIDE SEQUENCE [LARGE SCALE GENOMIC DNA]</scope>
    <source>
        <strain evidence="2 3">HWN-4</strain>
    </source>
</reference>
<dbReference type="Proteomes" id="UP000231501">
    <property type="component" value="Unassembled WGS sequence"/>
</dbReference>
<dbReference type="RefSeq" id="WP_099861472.1">
    <property type="nucleotide sequence ID" value="NZ_PEOG01000021.1"/>
</dbReference>
<sequence>MSTDTSPATGIADSAAYVVRRPHRSSFLTLRGLRHHVLRWGPEPDGTRPLLVMVHGWMDVGASFQFMVDAFHEDRSVVAIDWRGFGLTDSTPGDAYWFPDYLGDLDALLDALSPEAPVDLLGHSMGGNIAMSYAGVRPQRLRRLVNLEGFGLPDTAPEMAPARLASWLDELKETPSLKTYDSVEGVAQRLMKTNPRLSADKAAWLAPQWSRRGEDGRWHILGDPAHKRTNPVLYRKAEALACWSAITAPTLWVEGSETQLSQWWGDRYPREDFEARLAVVKDLRRVTLQQAAHMMHHDQPEALARAVQDFLG</sequence>
<name>A0A2G9CAK0_9BURK</name>
<dbReference type="InterPro" id="IPR050228">
    <property type="entry name" value="Carboxylesterase_BioH"/>
</dbReference>
<dbReference type="GO" id="GO:0016787">
    <property type="term" value="F:hydrolase activity"/>
    <property type="evidence" value="ECO:0007669"/>
    <property type="project" value="UniProtKB-KW"/>
</dbReference>
<dbReference type="AlphaFoldDB" id="A0A2G9CAK0"/>
<dbReference type="SUPFAM" id="SSF53474">
    <property type="entry name" value="alpha/beta-Hydrolases"/>
    <property type="match status" value="1"/>
</dbReference>
<evidence type="ECO:0000313" key="2">
    <source>
        <dbReference type="EMBL" id="PIM53450.1"/>
    </source>
</evidence>
<dbReference type="PANTHER" id="PTHR43194:SF2">
    <property type="entry name" value="PEROXISOMAL MEMBRANE PROTEIN LPX1"/>
    <property type="match status" value="1"/>
</dbReference>
<dbReference type="Pfam" id="PF00561">
    <property type="entry name" value="Abhydrolase_1"/>
    <property type="match status" value="1"/>
</dbReference>
<keyword evidence="3" id="KW-1185">Reference proteome</keyword>
<gene>
    <name evidence="2" type="ORF">CS062_09820</name>
</gene>
<dbReference type="OrthoDB" id="149912at2"/>
<dbReference type="InterPro" id="IPR000073">
    <property type="entry name" value="AB_hydrolase_1"/>
</dbReference>
<organism evidence="2 3">
    <name type="scientific">Roseateles chitinivorans</name>
    <dbReference type="NCBI Taxonomy" id="2917965"/>
    <lineage>
        <taxon>Bacteria</taxon>
        <taxon>Pseudomonadati</taxon>
        <taxon>Pseudomonadota</taxon>
        <taxon>Betaproteobacteria</taxon>
        <taxon>Burkholderiales</taxon>
        <taxon>Sphaerotilaceae</taxon>
        <taxon>Roseateles</taxon>
    </lineage>
</organism>
<dbReference type="PANTHER" id="PTHR43194">
    <property type="entry name" value="HYDROLASE ALPHA/BETA FOLD FAMILY"/>
    <property type="match status" value="1"/>
</dbReference>
<dbReference type="Gene3D" id="3.40.50.1820">
    <property type="entry name" value="alpha/beta hydrolase"/>
    <property type="match status" value="1"/>
</dbReference>
<comment type="caution">
    <text evidence="2">The sequence shown here is derived from an EMBL/GenBank/DDBJ whole genome shotgun (WGS) entry which is preliminary data.</text>
</comment>